<gene>
    <name evidence="3" type="ORF">D6C13_25145</name>
</gene>
<evidence type="ECO:0000313" key="4">
    <source>
        <dbReference type="Proteomes" id="UP000284908"/>
    </source>
</evidence>
<dbReference type="PANTHER" id="PTHR36435:SF1">
    <property type="entry name" value="CAAX AMINO TERMINAL PROTEASE FAMILY PROTEIN"/>
    <property type="match status" value="1"/>
</dbReference>
<feature type="transmembrane region" description="Helical" evidence="1">
    <location>
        <begin position="9"/>
        <end position="28"/>
    </location>
</feature>
<comment type="caution">
    <text evidence="3">The sequence shown here is derived from an EMBL/GenBank/DDBJ whole genome shotgun (WGS) entry which is preliminary data.</text>
</comment>
<accession>A0A419N1L8</accession>
<organism evidence="3 4">
    <name type="scientific">Rahnella woolbedingensis</name>
    <dbReference type="NCBI Taxonomy" id="1510574"/>
    <lineage>
        <taxon>Bacteria</taxon>
        <taxon>Pseudomonadati</taxon>
        <taxon>Pseudomonadota</taxon>
        <taxon>Gammaproteobacteria</taxon>
        <taxon>Enterobacterales</taxon>
        <taxon>Yersiniaceae</taxon>
        <taxon>Rahnella</taxon>
    </lineage>
</organism>
<dbReference type="AlphaFoldDB" id="A0A419N1L8"/>
<reference evidence="3 4" key="1">
    <citation type="submission" date="2018-09" db="EMBL/GenBank/DDBJ databases">
        <authorList>
            <person name="Le Fleche-Mateos A."/>
        </authorList>
    </citation>
    <scope>NUCLEOTIDE SEQUENCE [LARGE SCALE GENOMIC DNA]</scope>
    <source>
        <strain evidence="3 4">DSM 27399</strain>
    </source>
</reference>
<keyword evidence="4" id="KW-1185">Reference proteome</keyword>
<sequence>MIKKNTHEIIVNIIPVLLMIGITFYTFLLPNRSQLYQAGLAIPVLCVLEFICIAPIYLIFFRNGRSMGIGFISSKLFFILLVFIILCQYVGPVIMGIRESKELMWNRELLTNPIFLLTVFLMVFIAPIYEEIVFRGCLLDALLLCFRGKVYLASIVTSIAFAFLHTQYTDIRALIILFAISMILVCARNLSKGLLMPILLHISMNGIVMGVKLVILIN</sequence>
<feature type="domain" description="CAAX prenyl protease 2/Lysostaphin resistance protein A-like" evidence="2">
    <location>
        <begin position="115"/>
        <end position="206"/>
    </location>
</feature>
<feature type="transmembrane region" description="Helical" evidence="1">
    <location>
        <begin position="40"/>
        <end position="60"/>
    </location>
</feature>
<dbReference type="InterPro" id="IPR003675">
    <property type="entry name" value="Rce1/LyrA-like_dom"/>
</dbReference>
<dbReference type="EMBL" id="RAHH01000071">
    <property type="protein sequence ID" value="RJT30459.1"/>
    <property type="molecule type" value="Genomic_DNA"/>
</dbReference>
<dbReference type="GO" id="GO:0008237">
    <property type="term" value="F:metallopeptidase activity"/>
    <property type="evidence" value="ECO:0007669"/>
    <property type="project" value="UniProtKB-KW"/>
</dbReference>
<keyword evidence="1" id="KW-1133">Transmembrane helix</keyword>
<dbReference type="GO" id="GO:0004175">
    <property type="term" value="F:endopeptidase activity"/>
    <property type="evidence" value="ECO:0007669"/>
    <property type="project" value="UniProtKB-ARBA"/>
</dbReference>
<dbReference type="InterPro" id="IPR052710">
    <property type="entry name" value="CAAX_protease"/>
</dbReference>
<dbReference type="GO" id="GO:0080120">
    <property type="term" value="P:CAAX-box protein maturation"/>
    <property type="evidence" value="ECO:0007669"/>
    <property type="project" value="UniProtKB-ARBA"/>
</dbReference>
<feature type="transmembrane region" description="Helical" evidence="1">
    <location>
        <begin position="76"/>
        <end position="97"/>
    </location>
</feature>
<feature type="transmembrane region" description="Helical" evidence="1">
    <location>
        <begin position="109"/>
        <end position="129"/>
    </location>
</feature>
<dbReference type="GO" id="GO:0006508">
    <property type="term" value="P:proteolysis"/>
    <property type="evidence" value="ECO:0007669"/>
    <property type="project" value="UniProtKB-KW"/>
</dbReference>
<evidence type="ECO:0000256" key="1">
    <source>
        <dbReference type="SAM" id="Phobius"/>
    </source>
</evidence>
<keyword evidence="3" id="KW-0645">Protease</keyword>
<dbReference type="RefSeq" id="WP_120135325.1">
    <property type="nucleotide sequence ID" value="NZ_RAHH01000071.1"/>
</dbReference>
<feature type="transmembrane region" description="Helical" evidence="1">
    <location>
        <begin position="171"/>
        <end position="187"/>
    </location>
</feature>
<protein>
    <submittedName>
        <fullName evidence="3">CPBP family intramembrane metalloprotease</fullName>
    </submittedName>
</protein>
<dbReference type="PANTHER" id="PTHR36435">
    <property type="entry name" value="SLR1288 PROTEIN"/>
    <property type="match status" value="1"/>
</dbReference>
<dbReference type="Pfam" id="PF02517">
    <property type="entry name" value="Rce1-like"/>
    <property type="match status" value="1"/>
</dbReference>
<keyword evidence="3" id="KW-0482">Metalloprotease</keyword>
<evidence type="ECO:0000259" key="2">
    <source>
        <dbReference type="Pfam" id="PF02517"/>
    </source>
</evidence>
<keyword evidence="1" id="KW-0812">Transmembrane</keyword>
<name>A0A419N1L8_9GAMM</name>
<evidence type="ECO:0000313" key="3">
    <source>
        <dbReference type="EMBL" id="RJT30459.1"/>
    </source>
</evidence>
<feature type="transmembrane region" description="Helical" evidence="1">
    <location>
        <begin position="141"/>
        <end position="165"/>
    </location>
</feature>
<keyword evidence="3" id="KW-0378">Hydrolase</keyword>
<proteinExistence type="predicted"/>
<keyword evidence="1" id="KW-0472">Membrane</keyword>
<feature type="transmembrane region" description="Helical" evidence="1">
    <location>
        <begin position="194"/>
        <end position="217"/>
    </location>
</feature>
<dbReference type="OrthoDB" id="158986at2"/>
<dbReference type="Proteomes" id="UP000284908">
    <property type="component" value="Unassembled WGS sequence"/>
</dbReference>